<evidence type="ECO:0000313" key="8">
    <source>
        <dbReference type="EMBL" id="PIQ70121.1"/>
    </source>
</evidence>
<gene>
    <name evidence="6" type="primary">pyrE</name>
    <name evidence="8" type="ORF">COV89_02105</name>
</gene>
<evidence type="ECO:0000256" key="5">
    <source>
        <dbReference type="ARBA" id="ARBA00022975"/>
    </source>
</evidence>
<evidence type="ECO:0000256" key="1">
    <source>
        <dbReference type="ARBA" id="ARBA00004889"/>
    </source>
</evidence>
<feature type="binding site" evidence="6">
    <location>
        <position position="115"/>
    </location>
    <ligand>
        <name>5-phospho-alpha-D-ribose 1-diphosphate</name>
        <dbReference type="ChEBI" id="CHEBI:58017"/>
        <note>ligand shared between dimeric partners</note>
    </ligand>
</feature>
<organism evidence="8 9">
    <name type="scientific">Candidatus Shapirobacteria bacterium CG11_big_fil_rev_8_21_14_0_20_40_12</name>
    <dbReference type="NCBI Taxonomy" id="1974889"/>
    <lineage>
        <taxon>Bacteria</taxon>
        <taxon>Candidatus Shapironibacteriota</taxon>
    </lineage>
</organism>
<dbReference type="InterPro" id="IPR029057">
    <property type="entry name" value="PRTase-like"/>
</dbReference>
<dbReference type="EMBL" id="PCVI01000034">
    <property type="protein sequence ID" value="PIQ70121.1"/>
    <property type="molecule type" value="Genomic_DNA"/>
</dbReference>
<dbReference type="HAMAP" id="MF_01208">
    <property type="entry name" value="PyrE"/>
    <property type="match status" value="1"/>
</dbReference>
<accession>A0A2H0KFT0</accession>
<comment type="catalytic activity">
    <reaction evidence="6">
        <text>orotidine 5'-phosphate + diphosphate = orotate + 5-phospho-alpha-D-ribose 1-diphosphate</text>
        <dbReference type="Rhea" id="RHEA:10380"/>
        <dbReference type="ChEBI" id="CHEBI:30839"/>
        <dbReference type="ChEBI" id="CHEBI:33019"/>
        <dbReference type="ChEBI" id="CHEBI:57538"/>
        <dbReference type="ChEBI" id="CHEBI:58017"/>
        <dbReference type="EC" id="2.4.2.10"/>
    </reaction>
</comment>
<evidence type="ECO:0000256" key="3">
    <source>
        <dbReference type="ARBA" id="ARBA00022676"/>
    </source>
</evidence>
<dbReference type="GO" id="GO:0004590">
    <property type="term" value="F:orotidine-5'-phosphate decarboxylase activity"/>
    <property type="evidence" value="ECO:0007669"/>
    <property type="project" value="TreeGrafter"/>
</dbReference>
<feature type="binding site" evidence="6">
    <location>
        <position position="117"/>
    </location>
    <ligand>
        <name>5-phospho-alpha-D-ribose 1-diphosphate</name>
        <dbReference type="ChEBI" id="CHEBI:58017"/>
        <note>ligand shared between dimeric partners</note>
    </ligand>
</feature>
<evidence type="ECO:0000256" key="4">
    <source>
        <dbReference type="ARBA" id="ARBA00022679"/>
    </source>
</evidence>
<comment type="caution">
    <text evidence="6">Lacks conserved residue(s) required for the propagation of feature annotation.</text>
</comment>
<dbReference type="AlphaFoldDB" id="A0A2H0KFT0"/>
<dbReference type="PANTHER" id="PTHR19278">
    <property type="entry name" value="OROTATE PHOSPHORIBOSYLTRANSFERASE"/>
    <property type="match status" value="1"/>
</dbReference>
<dbReference type="GO" id="GO:0004588">
    <property type="term" value="F:orotate phosphoribosyltransferase activity"/>
    <property type="evidence" value="ECO:0007669"/>
    <property type="project" value="UniProtKB-UniRule"/>
</dbReference>
<evidence type="ECO:0000259" key="7">
    <source>
        <dbReference type="Pfam" id="PF00156"/>
    </source>
</evidence>
<comment type="pathway">
    <text evidence="1 6">Pyrimidine metabolism; UMP biosynthesis via de novo pathway; UMP from orotate: step 1/2.</text>
</comment>
<reference evidence="8 9" key="1">
    <citation type="submission" date="2017-09" db="EMBL/GenBank/DDBJ databases">
        <title>Depth-based differentiation of microbial function through sediment-hosted aquifers and enrichment of novel symbionts in the deep terrestrial subsurface.</title>
        <authorList>
            <person name="Probst A.J."/>
            <person name="Ladd B."/>
            <person name="Jarett J.K."/>
            <person name="Geller-Mcgrath D.E."/>
            <person name="Sieber C.M."/>
            <person name="Emerson J.B."/>
            <person name="Anantharaman K."/>
            <person name="Thomas B.C."/>
            <person name="Malmstrom R."/>
            <person name="Stieglmeier M."/>
            <person name="Klingl A."/>
            <person name="Woyke T."/>
            <person name="Ryan C.M."/>
            <person name="Banfield J.F."/>
        </authorList>
    </citation>
    <scope>NUCLEOTIDE SEQUENCE [LARGE SCALE GENOMIC DNA]</scope>
    <source>
        <strain evidence="8">CG11_big_fil_rev_8_21_14_0_20_40_12</strain>
    </source>
</reference>
<comment type="subunit">
    <text evidence="6">Homodimer.</text>
</comment>
<comment type="caution">
    <text evidence="8">The sequence shown here is derived from an EMBL/GenBank/DDBJ whole genome shotgun (WGS) entry which is preliminary data.</text>
</comment>
<comment type="cofactor">
    <cofactor evidence="6">
        <name>Mg(2+)</name>
        <dbReference type="ChEBI" id="CHEBI:18420"/>
    </cofactor>
</comment>
<dbReference type="GO" id="GO:0044205">
    <property type="term" value="P:'de novo' UMP biosynthetic process"/>
    <property type="evidence" value="ECO:0007669"/>
    <property type="project" value="UniProtKB-UniRule"/>
</dbReference>
<feature type="domain" description="Phosphoribosyltransferase" evidence="7">
    <location>
        <begin position="80"/>
        <end position="174"/>
    </location>
</feature>
<feature type="binding site" description="in other chain" evidence="6">
    <location>
        <begin position="137"/>
        <end position="145"/>
    </location>
    <ligand>
        <name>5-phospho-alpha-D-ribose 1-diphosphate</name>
        <dbReference type="ChEBI" id="CHEBI:58017"/>
        <note>ligand shared between dimeric partners</note>
    </ligand>
</feature>
<sequence length="222" mass="24703">MAVKRIKMSVLSKSQKELALSLFDAGVIKFDFEKGWRLKLHETNPDAPLSPFYIDLRKLQSHLEVKSKAVLTIVDLTKEVKYDYIAGIPLAAVALASSLADKTGIPQITPRMDKKTHGEAKTIDGDYEKGKTVLVVDDLVTSADSKLETIKVLEDCGLVVKDIVVMFDREQGGAEQLAENGYKLHSALKIKPTLNFYADIDKISLEQLERTLNYLIDPLGKK</sequence>
<keyword evidence="5 6" id="KW-0665">Pyrimidine biosynthesis</keyword>
<feature type="binding site" evidence="6">
    <location>
        <position position="141"/>
    </location>
    <ligand>
        <name>orotate</name>
        <dbReference type="ChEBI" id="CHEBI:30839"/>
    </ligand>
</feature>
<dbReference type="CDD" id="cd06223">
    <property type="entry name" value="PRTases_typeI"/>
    <property type="match status" value="1"/>
</dbReference>
<dbReference type="PANTHER" id="PTHR19278:SF9">
    <property type="entry name" value="URIDINE 5'-MONOPHOSPHATE SYNTHASE"/>
    <property type="match status" value="1"/>
</dbReference>
<dbReference type="UniPathway" id="UPA00070">
    <property type="reaction ID" value="UER00119"/>
</dbReference>
<dbReference type="InterPro" id="IPR000836">
    <property type="entry name" value="PRTase_dom"/>
</dbReference>
<protein>
    <recommendedName>
        <fullName evidence="2 6">Orotate phosphoribosyltransferase</fullName>
        <shortName evidence="6">OPRT</shortName>
        <shortName evidence="6">OPRTase</shortName>
        <ecNumber evidence="2 6">2.4.2.10</ecNumber>
    </recommendedName>
</protein>
<feature type="binding site" evidence="6">
    <location>
        <position position="169"/>
    </location>
    <ligand>
        <name>orotate</name>
        <dbReference type="ChEBI" id="CHEBI:30839"/>
    </ligand>
</feature>
<evidence type="ECO:0000256" key="2">
    <source>
        <dbReference type="ARBA" id="ARBA00011971"/>
    </source>
</evidence>
<dbReference type="GO" id="GO:0000287">
    <property type="term" value="F:magnesium ion binding"/>
    <property type="evidence" value="ECO:0007669"/>
    <property type="project" value="UniProtKB-UniRule"/>
</dbReference>
<keyword evidence="6" id="KW-0460">Magnesium</keyword>
<dbReference type="Proteomes" id="UP000231371">
    <property type="component" value="Unassembled WGS sequence"/>
</dbReference>
<comment type="function">
    <text evidence="6">Catalyzes the transfer of a ribosyl phosphate group from 5-phosphoribose 1-diphosphate to orotate, leading to the formation of orotidine monophosphate (OMP).</text>
</comment>
<evidence type="ECO:0000313" key="9">
    <source>
        <dbReference type="Proteomes" id="UP000231371"/>
    </source>
</evidence>
<proteinExistence type="inferred from homology"/>
<keyword evidence="3 6" id="KW-0328">Glycosyltransferase</keyword>
<dbReference type="SUPFAM" id="SSF53271">
    <property type="entry name" value="PRTase-like"/>
    <property type="match status" value="1"/>
</dbReference>
<dbReference type="Gene3D" id="3.40.50.2020">
    <property type="match status" value="1"/>
</dbReference>
<dbReference type="EC" id="2.4.2.10" evidence="2 6"/>
<keyword evidence="4 6" id="KW-0808">Transferase</keyword>
<name>A0A2H0KFT0_9BACT</name>
<evidence type="ECO:0000256" key="6">
    <source>
        <dbReference type="HAMAP-Rule" id="MF_01208"/>
    </source>
</evidence>
<feature type="binding site" evidence="6">
    <location>
        <position position="111"/>
    </location>
    <ligand>
        <name>5-phospho-alpha-D-ribose 1-diphosphate</name>
        <dbReference type="ChEBI" id="CHEBI:58017"/>
        <note>ligand shared between dimeric partners</note>
    </ligand>
</feature>
<dbReference type="GO" id="GO:0019856">
    <property type="term" value="P:pyrimidine nucleobase biosynthetic process"/>
    <property type="evidence" value="ECO:0007669"/>
    <property type="project" value="TreeGrafter"/>
</dbReference>
<comment type="similarity">
    <text evidence="6">Belongs to the purine/pyrimidine phosphoribosyltransferase family. PyrE subfamily.</text>
</comment>
<dbReference type="Pfam" id="PF00156">
    <property type="entry name" value="Pribosyltran"/>
    <property type="match status" value="1"/>
</dbReference>
<dbReference type="InterPro" id="IPR023031">
    <property type="entry name" value="OPRT"/>
</dbReference>